<comment type="similarity">
    <text evidence="13">Belongs to the SAT4 family.</text>
</comment>
<dbReference type="PANTHER" id="PTHR33048:SF143">
    <property type="entry name" value="EXTRACELLULAR MEMBRANE PROTEIN CFEM DOMAIN-CONTAINING PROTEIN-RELATED"/>
    <property type="match status" value="1"/>
</dbReference>
<sequence length="438" mass="48181">MASLRLLLLLLFALCATSLAQSSSLPSCAQQCLKSAFGTQTCAPTNQTCICTNPVFQQNVTLCVSASCTIPEALATRNISLANCGVPLRNHGQDYAVLSNVMISVAGAFVIMRFAFKGIVSRSDFGYDDWCVLATAICGIPSALVTVYGTVAHGLGQDIWALSPHEITEMLRSFYTMAILYFLEVALLKLTLIMFYIRVFPIKSAQWVLWGTTIFTVGWGIAFVITAIFQCQPISYFWKRWDGLHEGKCLDINAITASHASISIALDFWILAIPLWQLYGLQMSWKRKVSVALMFCVGTFVTIVSILRLKALVHFAKSDNASWEFYDVSVWSSIEICVGIMCACLPTVRLFLVKMFPILGGSSARKSNKYYHYGSGNELGNLSQRKNTYKANSNVSSPHSGVFEAGDGVTVEHSFAIEYGRKEADETSLVSHKGKSSQ</sequence>
<keyword evidence="11 14" id="KW-1015">Disulfide bond</keyword>
<dbReference type="OrthoDB" id="2496787at2759"/>
<evidence type="ECO:0000256" key="16">
    <source>
        <dbReference type="SAM" id="SignalP"/>
    </source>
</evidence>
<dbReference type="PANTHER" id="PTHR33048">
    <property type="entry name" value="PTH11-LIKE INTEGRAL MEMBRANE PROTEIN (AFU_ORTHOLOGUE AFUA_5G11245)"/>
    <property type="match status" value="1"/>
</dbReference>
<dbReference type="Proteomes" id="UP001152607">
    <property type="component" value="Unassembled WGS sequence"/>
</dbReference>
<feature type="disulfide bond" evidence="14">
    <location>
        <begin position="51"/>
        <end position="84"/>
    </location>
</feature>
<accession>A0A9W4XHE2</accession>
<keyword evidence="9 15" id="KW-1133">Transmembrane helix</keyword>
<evidence type="ECO:0000313" key="18">
    <source>
        <dbReference type="EMBL" id="CAI6331747.1"/>
    </source>
</evidence>
<feature type="transmembrane region" description="Helical" evidence="15">
    <location>
        <begin position="329"/>
        <end position="352"/>
    </location>
</feature>
<feature type="transmembrane region" description="Helical" evidence="15">
    <location>
        <begin position="174"/>
        <end position="195"/>
    </location>
</feature>
<feature type="disulfide bond" evidence="14">
    <location>
        <begin position="42"/>
        <end position="49"/>
    </location>
</feature>
<protein>
    <recommendedName>
        <fullName evidence="17">CFEM domain-containing protein</fullName>
    </recommendedName>
</protein>
<keyword evidence="5" id="KW-0964">Secreted</keyword>
<comment type="caution">
    <text evidence="14">Lacks conserved residue(s) required for the propagation of feature annotation.</text>
</comment>
<evidence type="ECO:0000256" key="4">
    <source>
        <dbReference type="ARBA" id="ARBA00010031"/>
    </source>
</evidence>
<evidence type="ECO:0000256" key="14">
    <source>
        <dbReference type="PROSITE-ProRule" id="PRU01356"/>
    </source>
</evidence>
<proteinExistence type="inferred from homology"/>
<comment type="subcellular location">
    <subcellularLocation>
        <location evidence="2">Membrane</location>
        <topology evidence="2">Lipid-anchor</topology>
        <topology evidence="2">GPI-anchor</topology>
    </subcellularLocation>
    <subcellularLocation>
        <location evidence="1">Membrane</location>
        <topology evidence="1">Multi-pass membrane protein</topology>
    </subcellularLocation>
    <subcellularLocation>
        <location evidence="3">Secreted</location>
    </subcellularLocation>
</comment>
<keyword evidence="7 15" id="KW-0812">Transmembrane</keyword>
<feature type="domain" description="CFEM" evidence="17">
    <location>
        <begin position="1"/>
        <end position="109"/>
    </location>
</feature>
<dbReference type="SMART" id="SM00747">
    <property type="entry name" value="CFEM"/>
    <property type="match status" value="1"/>
</dbReference>
<evidence type="ECO:0000256" key="8">
    <source>
        <dbReference type="ARBA" id="ARBA00022729"/>
    </source>
</evidence>
<feature type="transmembrane region" description="Helical" evidence="15">
    <location>
        <begin position="291"/>
        <end position="309"/>
    </location>
</feature>
<dbReference type="InterPro" id="IPR052337">
    <property type="entry name" value="SAT4-like"/>
</dbReference>
<evidence type="ECO:0000256" key="3">
    <source>
        <dbReference type="ARBA" id="ARBA00004613"/>
    </source>
</evidence>
<dbReference type="GO" id="GO:0098552">
    <property type="term" value="C:side of membrane"/>
    <property type="evidence" value="ECO:0007669"/>
    <property type="project" value="UniProtKB-KW"/>
</dbReference>
<reference evidence="18" key="1">
    <citation type="submission" date="2023-01" db="EMBL/GenBank/DDBJ databases">
        <authorList>
            <person name="Van Ghelder C."/>
            <person name="Rancurel C."/>
        </authorList>
    </citation>
    <scope>NUCLEOTIDE SEQUENCE</scope>
    <source>
        <strain evidence="18">CNCM I-4278</strain>
    </source>
</reference>
<feature type="transmembrane region" description="Helical" evidence="15">
    <location>
        <begin position="95"/>
        <end position="116"/>
    </location>
</feature>
<feature type="disulfide bond" evidence="14">
    <location>
        <begin position="32"/>
        <end position="63"/>
    </location>
</feature>
<evidence type="ECO:0000256" key="10">
    <source>
        <dbReference type="ARBA" id="ARBA00023136"/>
    </source>
</evidence>
<dbReference type="InterPro" id="IPR008427">
    <property type="entry name" value="Extracellular_membr_CFEM_dom"/>
</dbReference>
<evidence type="ECO:0000313" key="19">
    <source>
        <dbReference type="Proteomes" id="UP001152607"/>
    </source>
</evidence>
<evidence type="ECO:0000256" key="12">
    <source>
        <dbReference type="ARBA" id="ARBA00023288"/>
    </source>
</evidence>
<evidence type="ECO:0000256" key="13">
    <source>
        <dbReference type="ARBA" id="ARBA00038359"/>
    </source>
</evidence>
<evidence type="ECO:0000256" key="15">
    <source>
        <dbReference type="SAM" id="Phobius"/>
    </source>
</evidence>
<evidence type="ECO:0000256" key="5">
    <source>
        <dbReference type="ARBA" id="ARBA00022525"/>
    </source>
</evidence>
<dbReference type="GO" id="GO:0005576">
    <property type="term" value="C:extracellular region"/>
    <property type="evidence" value="ECO:0007669"/>
    <property type="project" value="UniProtKB-SubCell"/>
</dbReference>
<feature type="transmembrane region" description="Helical" evidence="15">
    <location>
        <begin position="128"/>
        <end position="154"/>
    </location>
</feature>
<evidence type="ECO:0000256" key="11">
    <source>
        <dbReference type="ARBA" id="ARBA00023157"/>
    </source>
</evidence>
<name>A0A9W4XHE2_9PLEO</name>
<keyword evidence="6" id="KW-0325">Glycoprotein</keyword>
<dbReference type="PROSITE" id="PS52012">
    <property type="entry name" value="CFEM"/>
    <property type="match status" value="1"/>
</dbReference>
<organism evidence="18 19">
    <name type="scientific">Periconia digitata</name>
    <dbReference type="NCBI Taxonomy" id="1303443"/>
    <lineage>
        <taxon>Eukaryota</taxon>
        <taxon>Fungi</taxon>
        <taxon>Dikarya</taxon>
        <taxon>Ascomycota</taxon>
        <taxon>Pezizomycotina</taxon>
        <taxon>Dothideomycetes</taxon>
        <taxon>Pleosporomycetidae</taxon>
        <taxon>Pleosporales</taxon>
        <taxon>Massarineae</taxon>
        <taxon>Periconiaceae</taxon>
        <taxon>Periconia</taxon>
    </lineage>
</organism>
<gene>
    <name evidence="18" type="ORF">PDIGIT_LOCUS4775</name>
</gene>
<keyword evidence="10 15" id="KW-0472">Membrane</keyword>
<keyword evidence="19" id="KW-1185">Reference proteome</keyword>
<evidence type="ECO:0000256" key="9">
    <source>
        <dbReference type="ARBA" id="ARBA00022989"/>
    </source>
</evidence>
<evidence type="ECO:0000256" key="2">
    <source>
        <dbReference type="ARBA" id="ARBA00004589"/>
    </source>
</evidence>
<keyword evidence="6" id="KW-0336">GPI-anchor</keyword>
<evidence type="ECO:0000256" key="7">
    <source>
        <dbReference type="ARBA" id="ARBA00022692"/>
    </source>
</evidence>
<feature type="transmembrane region" description="Helical" evidence="15">
    <location>
        <begin position="260"/>
        <end position="279"/>
    </location>
</feature>
<evidence type="ECO:0000259" key="17">
    <source>
        <dbReference type="PROSITE" id="PS52012"/>
    </source>
</evidence>
<dbReference type="Pfam" id="PF05730">
    <property type="entry name" value="CFEM"/>
    <property type="match status" value="1"/>
</dbReference>
<dbReference type="Pfam" id="PF20684">
    <property type="entry name" value="Fung_rhodopsin"/>
    <property type="match status" value="1"/>
</dbReference>
<dbReference type="InterPro" id="IPR049326">
    <property type="entry name" value="Rhodopsin_dom_fungi"/>
</dbReference>
<feature type="disulfide bond" evidence="14">
    <location>
        <begin position="28"/>
        <end position="68"/>
    </location>
</feature>
<keyword evidence="12" id="KW-0449">Lipoprotein</keyword>
<dbReference type="EMBL" id="CAOQHR010000003">
    <property type="protein sequence ID" value="CAI6331747.1"/>
    <property type="molecule type" value="Genomic_DNA"/>
</dbReference>
<feature type="transmembrane region" description="Helical" evidence="15">
    <location>
        <begin position="207"/>
        <end position="229"/>
    </location>
</feature>
<feature type="signal peptide" evidence="16">
    <location>
        <begin position="1"/>
        <end position="20"/>
    </location>
</feature>
<keyword evidence="8 16" id="KW-0732">Signal</keyword>
<comment type="similarity">
    <text evidence="4">Belongs to the RBT5 family.</text>
</comment>
<feature type="chain" id="PRO_5040818910" description="CFEM domain-containing protein" evidence="16">
    <location>
        <begin position="21"/>
        <end position="438"/>
    </location>
</feature>
<evidence type="ECO:0000256" key="1">
    <source>
        <dbReference type="ARBA" id="ARBA00004141"/>
    </source>
</evidence>
<evidence type="ECO:0000256" key="6">
    <source>
        <dbReference type="ARBA" id="ARBA00022622"/>
    </source>
</evidence>
<comment type="caution">
    <text evidence="18">The sequence shown here is derived from an EMBL/GenBank/DDBJ whole genome shotgun (WGS) entry which is preliminary data.</text>
</comment>
<dbReference type="AlphaFoldDB" id="A0A9W4XHE2"/>